<accession>A0AAE0GDS9</accession>
<keyword evidence="4" id="KW-1185">Reference proteome</keyword>
<evidence type="ECO:0000313" key="3">
    <source>
        <dbReference type="EMBL" id="KAK3276208.1"/>
    </source>
</evidence>
<proteinExistence type="predicted"/>
<evidence type="ECO:0000313" key="4">
    <source>
        <dbReference type="Proteomes" id="UP001190700"/>
    </source>
</evidence>
<evidence type="ECO:0000259" key="2">
    <source>
        <dbReference type="Pfam" id="PF04937"/>
    </source>
</evidence>
<protein>
    <recommendedName>
        <fullName evidence="2">DUF659 domain-containing protein</fullName>
    </recommendedName>
</protein>
<dbReference type="InterPro" id="IPR007021">
    <property type="entry name" value="DUF659"/>
</dbReference>
<feature type="transmembrane region" description="Helical" evidence="1">
    <location>
        <begin position="329"/>
        <end position="351"/>
    </location>
</feature>
<dbReference type="Pfam" id="PF04937">
    <property type="entry name" value="DUF659"/>
    <property type="match status" value="1"/>
</dbReference>
<reference evidence="3 4" key="1">
    <citation type="journal article" date="2015" name="Genome Biol. Evol.">
        <title>Comparative Genomics of a Bacterivorous Green Alga Reveals Evolutionary Causalities and Consequences of Phago-Mixotrophic Mode of Nutrition.</title>
        <authorList>
            <person name="Burns J.A."/>
            <person name="Paasch A."/>
            <person name="Narechania A."/>
            <person name="Kim E."/>
        </authorList>
    </citation>
    <scope>NUCLEOTIDE SEQUENCE [LARGE SCALE GENOMIC DNA]</scope>
    <source>
        <strain evidence="3 4">PLY_AMNH</strain>
    </source>
</reference>
<sequence length="521" mass="58186">MSESESPKSPPLVQWKAGVCVPKAVHAALTTPFRGQTFGKDLSYVLSHFTDEAEFVQPAGGIKPTVKDHVRTKLVCKYDATFTTNVASNRLNAGKLLPKLIKNVRVPSEVKDVLCAKSNCAEAVKYRADAQLELKTGTSSGAAALLAAEQLDLEAENPVAKRIRQRQEILDSRTVDKISEKEVGVLNFFLACFFFAARISFNVIENPFFIRFITALRPAYAERLPSRRVLAGSSLDDVYKETLETTAAALNRVPGKQTLGLDGKTDIRSRSTVNITRMKQSINTFVRTVYCKTREHTGAFHAELVQTELGEKPTDVLGVVADNTGNMKVMFAILMVIYPFLFFLGCCIHVMDLLVEDIAKIEEVATVISDFHFISTFVRRYSMLLEALMDTAKARFGVRARGFRTFPLTRFGYAYIMIHICLFNWPLLMEVPQMPEYKIVKAKASNKRKKQDGTSFSKDFERFEKLVKADTKAKGDAVNRILRPVSSALHFLEGDSIPPSYVVPVYSLPSLSLFVQSAFRS</sequence>
<feature type="transmembrane region" description="Helical" evidence="1">
    <location>
        <begin position="411"/>
        <end position="428"/>
    </location>
</feature>
<name>A0AAE0GDS9_9CHLO</name>
<keyword evidence="1" id="KW-1133">Transmembrane helix</keyword>
<dbReference type="AlphaFoldDB" id="A0AAE0GDS9"/>
<dbReference type="EMBL" id="LGRX02006703">
    <property type="protein sequence ID" value="KAK3276208.1"/>
    <property type="molecule type" value="Genomic_DNA"/>
</dbReference>
<dbReference type="Proteomes" id="UP001190700">
    <property type="component" value="Unassembled WGS sequence"/>
</dbReference>
<feature type="domain" description="DUF659" evidence="2">
    <location>
        <begin position="225"/>
        <end position="370"/>
    </location>
</feature>
<dbReference type="InterPro" id="IPR012337">
    <property type="entry name" value="RNaseH-like_sf"/>
</dbReference>
<keyword evidence="1" id="KW-0812">Transmembrane</keyword>
<gene>
    <name evidence="3" type="ORF">CYMTET_15704</name>
</gene>
<organism evidence="3 4">
    <name type="scientific">Cymbomonas tetramitiformis</name>
    <dbReference type="NCBI Taxonomy" id="36881"/>
    <lineage>
        <taxon>Eukaryota</taxon>
        <taxon>Viridiplantae</taxon>
        <taxon>Chlorophyta</taxon>
        <taxon>Pyramimonadophyceae</taxon>
        <taxon>Pyramimonadales</taxon>
        <taxon>Pyramimonadaceae</taxon>
        <taxon>Cymbomonas</taxon>
    </lineage>
</organism>
<evidence type="ECO:0000256" key="1">
    <source>
        <dbReference type="SAM" id="Phobius"/>
    </source>
</evidence>
<keyword evidence="1" id="KW-0472">Membrane</keyword>
<comment type="caution">
    <text evidence="3">The sequence shown here is derived from an EMBL/GenBank/DDBJ whole genome shotgun (WGS) entry which is preliminary data.</text>
</comment>
<dbReference type="SUPFAM" id="SSF53098">
    <property type="entry name" value="Ribonuclease H-like"/>
    <property type="match status" value="1"/>
</dbReference>